<accession>A0A6J6CHN3</accession>
<dbReference type="GO" id="GO:0003676">
    <property type="term" value="F:nucleic acid binding"/>
    <property type="evidence" value="ECO:0007669"/>
    <property type="project" value="InterPro"/>
</dbReference>
<dbReference type="Pfam" id="PF17827">
    <property type="entry name" value="PrmC_N"/>
    <property type="match status" value="1"/>
</dbReference>
<evidence type="ECO:0000259" key="7">
    <source>
        <dbReference type="Pfam" id="PF17827"/>
    </source>
</evidence>
<keyword evidence="4" id="KW-0949">S-adenosyl-L-methionine</keyword>
<evidence type="ECO:0000256" key="1">
    <source>
        <dbReference type="ARBA" id="ARBA00012771"/>
    </source>
</evidence>
<dbReference type="AlphaFoldDB" id="A0A6J6CHN3"/>
<reference evidence="8" key="1">
    <citation type="submission" date="2020-05" db="EMBL/GenBank/DDBJ databases">
        <authorList>
            <person name="Chiriac C."/>
            <person name="Salcher M."/>
            <person name="Ghai R."/>
            <person name="Kavagutti S V."/>
        </authorList>
    </citation>
    <scope>NUCLEOTIDE SEQUENCE</scope>
</reference>
<dbReference type="EMBL" id="CAEZTB010000015">
    <property type="protein sequence ID" value="CAB4551032.1"/>
    <property type="molecule type" value="Genomic_DNA"/>
</dbReference>
<keyword evidence="3" id="KW-0808">Transferase</keyword>
<feature type="domain" description="Release factor glutamine methyltransferase N-terminal" evidence="7">
    <location>
        <begin position="5"/>
        <end position="77"/>
    </location>
</feature>
<dbReference type="GO" id="GO:0032259">
    <property type="term" value="P:methylation"/>
    <property type="evidence" value="ECO:0007669"/>
    <property type="project" value="UniProtKB-KW"/>
</dbReference>
<evidence type="ECO:0000256" key="5">
    <source>
        <dbReference type="ARBA" id="ARBA00048391"/>
    </source>
</evidence>
<feature type="domain" description="Methyltransferase small" evidence="6">
    <location>
        <begin position="117"/>
        <end position="195"/>
    </location>
</feature>
<dbReference type="InterPro" id="IPR007848">
    <property type="entry name" value="Small_mtfrase_dom"/>
</dbReference>
<dbReference type="Gene3D" id="3.40.50.150">
    <property type="entry name" value="Vaccinia Virus protein VP39"/>
    <property type="match status" value="1"/>
</dbReference>
<dbReference type="InterPro" id="IPR029063">
    <property type="entry name" value="SAM-dependent_MTases_sf"/>
</dbReference>
<dbReference type="Gene3D" id="1.10.8.10">
    <property type="entry name" value="DNA helicase RuvA subunit, C-terminal domain"/>
    <property type="match status" value="1"/>
</dbReference>
<sequence length="283" mass="30324">MLVSEVLSEASRKLSEAGVTSAKVDAELLAAHCLGISRADLSLLVATNKDFPDSQLERFQIALARRVSREPLQHITGVAPFRHLELEVGPGVFTPRPETEQLVGYAMEKISGIARPLVVDLCSGSGAIAISLATEVSGSEVFAVELSTDAFEYLSRNATHHGLAQENLRNEDLQVSLSELDGRVDLVISNPPYIPNDAIPIDLEVQLHEPSMSLYGGADGLDVVRQISVRAMKLLKSGGLLVMEHADTQSIAIGELLLAEGWLDVAAKADLAGKDRMISAVKP</sequence>
<protein>
    <recommendedName>
        <fullName evidence="1">peptide chain release factor N(5)-glutamine methyltransferase</fullName>
        <ecNumber evidence="1">2.1.1.297</ecNumber>
    </recommendedName>
</protein>
<dbReference type="PROSITE" id="PS00092">
    <property type="entry name" value="N6_MTASE"/>
    <property type="match status" value="1"/>
</dbReference>
<proteinExistence type="inferred from homology"/>
<evidence type="ECO:0000256" key="4">
    <source>
        <dbReference type="ARBA" id="ARBA00022691"/>
    </source>
</evidence>
<dbReference type="CDD" id="cd02440">
    <property type="entry name" value="AdoMet_MTases"/>
    <property type="match status" value="1"/>
</dbReference>
<organism evidence="8">
    <name type="scientific">freshwater metagenome</name>
    <dbReference type="NCBI Taxonomy" id="449393"/>
    <lineage>
        <taxon>unclassified sequences</taxon>
        <taxon>metagenomes</taxon>
        <taxon>ecological metagenomes</taxon>
    </lineage>
</organism>
<dbReference type="Pfam" id="PF05175">
    <property type="entry name" value="MTS"/>
    <property type="match status" value="1"/>
</dbReference>
<dbReference type="HAMAP" id="MF_02126">
    <property type="entry name" value="RF_methyltr_PrmC"/>
    <property type="match status" value="1"/>
</dbReference>
<dbReference type="InterPro" id="IPR004556">
    <property type="entry name" value="HemK-like"/>
</dbReference>
<evidence type="ECO:0000256" key="2">
    <source>
        <dbReference type="ARBA" id="ARBA00022603"/>
    </source>
</evidence>
<comment type="catalytic activity">
    <reaction evidence="5">
        <text>L-glutaminyl-[peptide chain release factor] + S-adenosyl-L-methionine = N(5)-methyl-L-glutaminyl-[peptide chain release factor] + S-adenosyl-L-homocysteine + H(+)</text>
        <dbReference type="Rhea" id="RHEA:42896"/>
        <dbReference type="Rhea" id="RHEA-COMP:10271"/>
        <dbReference type="Rhea" id="RHEA-COMP:10272"/>
        <dbReference type="ChEBI" id="CHEBI:15378"/>
        <dbReference type="ChEBI" id="CHEBI:30011"/>
        <dbReference type="ChEBI" id="CHEBI:57856"/>
        <dbReference type="ChEBI" id="CHEBI:59789"/>
        <dbReference type="ChEBI" id="CHEBI:61891"/>
        <dbReference type="EC" id="2.1.1.297"/>
    </reaction>
</comment>
<name>A0A6J6CHN3_9ZZZZ</name>
<dbReference type="InterPro" id="IPR002052">
    <property type="entry name" value="DNA_methylase_N6_adenine_CS"/>
</dbReference>
<dbReference type="SUPFAM" id="SSF53335">
    <property type="entry name" value="S-adenosyl-L-methionine-dependent methyltransferases"/>
    <property type="match status" value="1"/>
</dbReference>
<evidence type="ECO:0000313" key="8">
    <source>
        <dbReference type="EMBL" id="CAB4551032.1"/>
    </source>
</evidence>
<dbReference type="InterPro" id="IPR040758">
    <property type="entry name" value="PrmC_N"/>
</dbReference>
<keyword evidence="2" id="KW-0489">Methyltransferase</keyword>
<dbReference type="PANTHER" id="PTHR18895:SF74">
    <property type="entry name" value="MTRF1L RELEASE FACTOR GLUTAMINE METHYLTRANSFERASE"/>
    <property type="match status" value="1"/>
</dbReference>
<gene>
    <name evidence="8" type="ORF">UFOPK1581_00171</name>
</gene>
<dbReference type="InterPro" id="IPR050320">
    <property type="entry name" value="N5-glutamine_MTase"/>
</dbReference>
<dbReference type="NCBIfam" id="TIGR03534">
    <property type="entry name" value="RF_mod_PrmC"/>
    <property type="match status" value="1"/>
</dbReference>
<dbReference type="PANTHER" id="PTHR18895">
    <property type="entry name" value="HEMK METHYLTRANSFERASE"/>
    <property type="match status" value="1"/>
</dbReference>
<evidence type="ECO:0000259" key="6">
    <source>
        <dbReference type="Pfam" id="PF05175"/>
    </source>
</evidence>
<dbReference type="NCBIfam" id="TIGR00536">
    <property type="entry name" value="hemK_fam"/>
    <property type="match status" value="1"/>
</dbReference>
<dbReference type="EC" id="2.1.1.297" evidence="1"/>
<evidence type="ECO:0000256" key="3">
    <source>
        <dbReference type="ARBA" id="ARBA00022679"/>
    </source>
</evidence>
<dbReference type="GO" id="GO:0102559">
    <property type="term" value="F:peptide chain release factor N(5)-glutamine methyltransferase activity"/>
    <property type="evidence" value="ECO:0007669"/>
    <property type="project" value="UniProtKB-EC"/>
</dbReference>
<dbReference type="InterPro" id="IPR019874">
    <property type="entry name" value="RF_methyltr_PrmC"/>
</dbReference>